<comment type="caution">
    <text evidence="10">The sequence shown here is derived from an EMBL/GenBank/DDBJ whole genome shotgun (WGS) entry which is preliminary data.</text>
</comment>
<feature type="domain" description="CheB-type methylesterase" evidence="9">
    <location>
        <begin position="152"/>
        <end position="330"/>
    </location>
</feature>
<feature type="active site" evidence="5 6">
    <location>
        <position position="282"/>
    </location>
</feature>
<dbReference type="InterPro" id="IPR011006">
    <property type="entry name" value="CheY-like_superfamily"/>
</dbReference>
<dbReference type="PANTHER" id="PTHR42872:SF6">
    <property type="entry name" value="PROTEIN-GLUTAMATE METHYLESTERASE_PROTEIN-GLUTAMINE GLUTAMINASE"/>
    <property type="match status" value="1"/>
</dbReference>
<dbReference type="Pfam" id="PF01339">
    <property type="entry name" value="CheB_methylest"/>
    <property type="match status" value="1"/>
</dbReference>
<dbReference type="EMBL" id="SJDL01000007">
    <property type="protein sequence ID" value="TBW57653.1"/>
    <property type="molecule type" value="Genomic_DNA"/>
</dbReference>
<keyword evidence="11" id="KW-1185">Reference proteome</keyword>
<dbReference type="EC" id="3.1.1.61" evidence="5"/>
<name>A0ABY1ZRE6_9GAMM</name>
<dbReference type="GO" id="GO:0032259">
    <property type="term" value="P:methylation"/>
    <property type="evidence" value="ECO:0007669"/>
    <property type="project" value="UniProtKB-KW"/>
</dbReference>
<dbReference type="PIRSF" id="PIRSF000876">
    <property type="entry name" value="RR_chemtxs_CheB"/>
    <property type="match status" value="1"/>
</dbReference>
<comment type="subcellular location">
    <subcellularLocation>
        <location evidence="5">Cytoplasm</location>
    </subcellularLocation>
</comment>
<evidence type="ECO:0000256" key="7">
    <source>
        <dbReference type="PROSITE-ProRule" id="PRU00169"/>
    </source>
</evidence>
<proteinExistence type="inferred from homology"/>
<dbReference type="HAMAP" id="MF_00099">
    <property type="entry name" value="CheB_chemtxs"/>
    <property type="match status" value="1"/>
</dbReference>
<accession>A0ABY1ZRE6</accession>
<evidence type="ECO:0000313" key="11">
    <source>
        <dbReference type="Proteomes" id="UP000313645"/>
    </source>
</evidence>
<evidence type="ECO:0000259" key="9">
    <source>
        <dbReference type="PROSITE" id="PS50122"/>
    </source>
</evidence>
<evidence type="ECO:0000256" key="1">
    <source>
        <dbReference type="ARBA" id="ARBA00022490"/>
    </source>
</evidence>
<dbReference type="PROSITE" id="PS50122">
    <property type="entry name" value="CHEB"/>
    <property type="match status" value="1"/>
</dbReference>
<dbReference type="CDD" id="cd17541">
    <property type="entry name" value="REC_CheB-like"/>
    <property type="match status" value="1"/>
</dbReference>
<keyword evidence="1 5" id="KW-0963">Cytoplasm</keyword>
<sequence>MDVLIVEDSVVVRQLIRHILEEADCRVIGEVSNGEEAVAFVARQRPDVIAMDIHMPGMNGYQASRRIMETRPVPIVVVTSSENLADGTTAMRVLEAGAITVVQKPQGPGHPDFEQHARELVRTLRIASEVKLVRRIPRRDAVPEDTSLNDRLTPKVIAIGASTGGPQAIKALLGQLRADLPWPVLIVQHIAPGFLPSLREWLNETCALNVRIAEQGESPQAGQVYLAPDGAHMTLDARQRIALVNCNGDGYLCPSVARLFDSLARHVGGRVVAVLLSGMGSDGAAEMRTLRQLGALTVAQDPTTVVVNGMPGEAVRLEAAEQVLTPSQIAEWVAGLYRTHGEKSL</sequence>
<gene>
    <name evidence="5 10" type="primary">cheB</name>
    <name evidence="10" type="ORF">EZI54_06335</name>
</gene>
<organism evidence="10 11">
    <name type="scientific">Marinobacter halodurans</name>
    <dbReference type="NCBI Taxonomy" id="2528979"/>
    <lineage>
        <taxon>Bacteria</taxon>
        <taxon>Pseudomonadati</taxon>
        <taxon>Pseudomonadota</taxon>
        <taxon>Gammaproteobacteria</taxon>
        <taxon>Pseudomonadales</taxon>
        <taxon>Marinobacteraceae</taxon>
        <taxon>Marinobacter</taxon>
    </lineage>
</organism>
<dbReference type="GO" id="GO:0008168">
    <property type="term" value="F:methyltransferase activity"/>
    <property type="evidence" value="ECO:0007669"/>
    <property type="project" value="UniProtKB-KW"/>
</dbReference>
<comment type="function">
    <text evidence="5">Involved in chemotaxis. Part of a chemotaxis signal transduction system that modulates chemotaxis in response to various stimuli. Catalyzes the demethylation of specific methylglutamate residues introduced into the chemoreceptors (methyl-accepting chemotaxis proteins or MCP) by CheR. Also mediates the irreversible deamidation of specific glutamine residues to glutamic acid.</text>
</comment>
<evidence type="ECO:0000256" key="4">
    <source>
        <dbReference type="ARBA" id="ARBA00048267"/>
    </source>
</evidence>
<reference evidence="10 11" key="1">
    <citation type="submission" date="2019-02" db="EMBL/GenBank/DDBJ databases">
        <title>Marinobacter halodurans sp. nov., a marine bacterium isolated from sea tidal flat.</title>
        <authorList>
            <person name="Yoo Y."/>
            <person name="Lee D.W."/>
            <person name="Kim B.S."/>
            <person name="Kim J.-J."/>
        </authorList>
    </citation>
    <scope>NUCLEOTIDE SEQUENCE [LARGE SCALE GENOMIC DNA]</scope>
    <source>
        <strain evidence="10 11">YJ-S3-2</strain>
    </source>
</reference>
<dbReference type="PROSITE" id="PS50110">
    <property type="entry name" value="RESPONSE_REGULATORY"/>
    <property type="match status" value="1"/>
</dbReference>
<dbReference type="Pfam" id="PF00072">
    <property type="entry name" value="Response_reg"/>
    <property type="match status" value="1"/>
</dbReference>
<keyword evidence="5 7" id="KW-0597">Phosphoprotein</keyword>
<evidence type="ECO:0000313" key="10">
    <source>
        <dbReference type="EMBL" id="TBW57653.1"/>
    </source>
</evidence>
<feature type="modified residue" description="4-aspartylphosphate" evidence="5 7">
    <location>
        <position position="52"/>
    </location>
</feature>
<comment type="catalytic activity">
    <reaction evidence="5">
        <text>L-glutaminyl-[protein] + H2O = L-glutamyl-[protein] + NH4(+)</text>
        <dbReference type="Rhea" id="RHEA:16441"/>
        <dbReference type="Rhea" id="RHEA-COMP:10207"/>
        <dbReference type="Rhea" id="RHEA-COMP:10208"/>
        <dbReference type="ChEBI" id="CHEBI:15377"/>
        <dbReference type="ChEBI" id="CHEBI:28938"/>
        <dbReference type="ChEBI" id="CHEBI:29973"/>
        <dbReference type="ChEBI" id="CHEBI:30011"/>
        <dbReference type="EC" id="3.5.1.44"/>
    </reaction>
</comment>
<dbReference type="SMART" id="SM00448">
    <property type="entry name" value="REC"/>
    <property type="match status" value="1"/>
</dbReference>
<evidence type="ECO:0000256" key="5">
    <source>
        <dbReference type="HAMAP-Rule" id="MF_00099"/>
    </source>
</evidence>
<protein>
    <recommendedName>
        <fullName evidence="5">Protein-glutamate methylesterase/protein-glutamine glutaminase</fullName>
        <ecNumber evidence="5">3.1.1.61</ecNumber>
        <ecNumber evidence="5">3.5.1.44</ecNumber>
    </recommendedName>
</protein>
<feature type="domain" description="Response regulatory" evidence="8">
    <location>
        <begin position="2"/>
        <end position="119"/>
    </location>
</feature>
<dbReference type="InterPro" id="IPR035909">
    <property type="entry name" value="CheB_C"/>
</dbReference>
<evidence type="ECO:0000259" key="8">
    <source>
        <dbReference type="PROSITE" id="PS50110"/>
    </source>
</evidence>
<dbReference type="RefSeq" id="WP_131480162.1">
    <property type="nucleotide sequence ID" value="NZ_SJDL01000007.1"/>
</dbReference>
<evidence type="ECO:0000256" key="3">
    <source>
        <dbReference type="ARBA" id="ARBA00022801"/>
    </source>
</evidence>
<comment type="domain">
    <text evidence="5">Contains a C-terminal catalytic domain, and an N-terminal region which modulates catalytic activity.</text>
</comment>
<dbReference type="InterPro" id="IPR000673">
    <property type="entry name" value="Sig_transdc_resp-reg_Me-estase"/>
</dbReference>
<dbReference type="EC" id="3.5.1.44" evidence="5"/>
<keyword evidence="3 5" id="KW-0378">Hydrolase</keyword>
<dbReference type="GO" id="GO:0008984">
    <property type="term" value="F:protein-glutamate methylesterase activity"/>
    <property type="evidence" value="ECO:0007669"/>
    <property type="project" value="UniProtKB-EC"/>
</dbReference>
<dbReference type="CDD" id="cd16432">
    <property type="entry name" value="CheB_Rec"/>
    <property type="match status" value="1"/>
</dbReference>
<evidence type="ECO:0000256" key="2">
    <source>
        <dbReference type="ARBA" id="ARBA00022500"/>
    </source>
</evidence>
<comment type="PTM">
    <text evidence="5">Phosphorylated by CheA. Phosphorylation of the N-terminal regulatory domain activates the methylesterase activity.</text>
</comment>
<evidence type="ECO:0000256" key="6">
    <source>
        <dbReference type="PROSITE-ProRule" id="PRU00050"/>
    </source>
</evidence>
<dbReference type="SUPFAM" id="SSF52738">
    <property type="entry name" value="Methylesterase CheB, C-terminal domain"/>
    <property type="match status" value="1"/>
</dbReference>
<dbReference type="InterPro" id="IPR001789">
    <property type="entry name" value="Sig_transdc_resp-reg_receiver"/>
</dbReference>
<dbReference type="InterPro" id="IPR008248">
    <property type="entry name" value="CheB-like"/>
</dbReference>
<dbReference type="Gene3D" id="3.40.50.2300">
    <property type="match status" value="1"/>
</dbReference>
<feature type="active site" evidence="5 6">
    <location>
        <position position="162"/>
    </location>
</feature>
<dbReference type="NCBIfam" id="NF001965">
    <property type="entry name" value="PRK00742.1"/>
    <property type="match status" value="1"/>
</dbReference>
<dbReference type="SUPFAM" id="SSF52172">
    <property type="entry name" value="CheY-like"/>
    <property type="match status" value="1"/>
</dbReference>
<dbReference type="Gene3D" id="3.40.50.180">
    <property type="entry name" value="Methylesterase CheB, C-terminal domain"/>
    <property type="match status" value="1"/>
</dbReference>
<keyword evidence="10" id="KW-0808">Transferase</keyword>
<feature type="active site" evidence="5 6">
    <location>
        <position position="189"/>
    </location>
</feature>
<comment type="similarity">
    <text evidence="5">Belongs to the CheB family.</text>
</comment>
<keyword evidence="10" id="KW-0489">Methyltransferase</keyword>
<keyword evidence="2 5" id="KW-0145">Chemotaxis</keyword>
<dbReference type="PANTHER" id="PTHR42872">
    <property type="entry name" value="PROTEIN-GLUTAMATE METHYLESTERASE/PROTEIN-GLUTAMINE GLUTAMINASE"/>
    <property type="match status" value="1"/>
</dbReference>
<comment type="catalytic activity">
    <reaction evidence="4 5">
        <text>[protein]-L-glutamate 5-O-methyl ester + H2O = L-glutamyl-[protein] + methanol + H(+)</text>
        <dbReference type="Rhea" id="RHEA:23236"/>
        <dbReference type="Rhea" id="RHEA-COMP:10208"/>
        <dbReference type="Rhea" id="RHEA-COMP:10311"/>
        <dbReference type="ChEBI" id="CHEBI:15377"/>
        <dbReference type="ChEBI" id="CHEBI:15378"/>
        <dbReference type="ChEBI" id="CHEBI:17790"/>
        <dbReference type="ChEBI" id="CHEBI:29973"/>
        <dbReference type="ChEBI" id="CHEBI:82795"/>
        <dbReference type="EC" id="3.1.1.61"/>
    </reaction>
</comment>
<dbReference type="Proteomes" id="UP000313645">
    <property type="component" value="Unassembled WGS sequence"/>
</dbReference>